<organism evidence="1 2">
    <name type="scientific">Arthrobacter livingstonensis</name>
    <dbReference type="NCBI Taxonomy" id="670078"/>
    <lineage>
        <taxon>Bacteria</taxon>
        <taxon>Bacillati</taxon>
        <taxon>Actinomycetota</taxon>
        <taxon>Actinomycetes</taxon>
        <taxon>Micrococcales</taxon>
        <taxon>Micrococcaceae</taxon>
        <taxon>Arthrobacter</taxon>
    </lineage>
</organism>
<comment type="caution">
    <text evidence="1">The sequence shown here is derived from an EMBL/GenBank/DDBJ whole genome shotgun (WGS) entry which is preliminary data.</text>
</comment>
<evidence type="ECO:0000313" key="1">
    <source>
        <dbReference type="EMBL" id="PYI66325.1"/>
    </source>
</evidence>
<dbReference type="AlphaFoldDB" id="A0A2V5L4S7"/>
<reference evidence="1 2" key="1">
    <citation type="submission" date="2018-05" db="EMBL/GenBank/DDBJ databases">
        <title>Genetic diversity of glacier-inhabiting Cryobacterium bacteria in China and description of Cryobacterium mengkeensis sp. nov. and Arthrobacter glacialis sp. nov.</title>
        <authorList>
            <person name="Liu Q."/>
            <person name="Xin Y.-H."/>
        </authorList>
    </citation>
    <scope>NUCLEOTIDE SEQUENCE [LARGE SCALE GENOMIC DNA]</scope>
    <source>
        <strain evidence="1 2">LI2</strain>
    </source>
</reference>
<name>A0A2V5L4S7_9MICC</name>
<accession>A0A2V5L4S7</accession>
<gene>
    <name evidence="1" type="ORF">CVV68_15020</name>
</gene>
<keyword evidence="2" id="KW-1185">Reference proteome</keyword>
<dbReference type="EMBL" id="QJVD01000016">
    <property type="protein sequence ID" value="PYI66325.1"/>
    <property type="molecule type" value="Genomic_DNA"/>
</dbReference>
<proteinExistence type="predicted"/>
<protein>
    <submittedName>
        <fullName evidence="1">Uncharacterized protein</fullName>
    </submittedName>
</protein>
<evidence type="ECO:0000313" key="2">
    <source>
        <dbReference type="Proteomes" id="UP000247832"/>
    </source>
</evidence>
<sequence>MVAATVNEGTGSFPKGSAVCNDSLTDSNPLNIATATLSSDGKNLSVLITLDSPYPVQHGRAFRVVMGAVQHQEDYVAAIEETADGGVTTSVTDSQSGNTIQVPAAAASITDRKVTAEIPTADFPRLGAPFTWKVEAQSGGQSVDICPNENMAGVRVWIGFPQG</sequence>
<dbReference type="Proteomes" id="UP000247832">
    <property type="component" value="Unassembled WGS sequence"/>
</dbReference>